<dbReference type="Gene3D" id="1.20.1600.10">
    <property type="entry name" value="Outer membrane efflux proteins (OEP)"/>
    <property type="match status" value="1"/>
</dbReference>
<keyword evidence="2" id="KW-0564">Palmitate</keyword>
<dbReference type="InterPro" id="IPR003423">
    <property type="entry name" value="OMP_efflux"/>
</dbReference>
<evidence type="ECO:0000256" key="2">
    <source>
        <dbReference type="RuleBase" id="RU362097"/>
    </source>
</evidence>
<comment type="subcellular location">
    <subcellularLocation>
        <location evidence="2">Cell membrane</location>
        <topology evidence="2">Lipid-anchor</topology>
    </subcellularLocation>
</comment>
<dbReference type="GO" id="GO:0005886">
    <property type="term" value="C:plasma membrane"/>
    <property type="evidence" value="ECO:0007669"/>
    <property type="project" value="UniProtKB-SubCell"/>
</dbReference>
<dbReference type="RefSeq" id="WP_338606516.1">
    <property type="nucleotide sequence ID" value="NZ_AP028679.1"/>
</dbReference>
<evidence type="ECO:0000313" key="3">
    <source>
        <dbReference type="EMBL" id="BEQ14844.1"/>
    </source>
</evidence>
<keyword evidence="2" id="KW-0449">Lipoprotein</keyword>
<dbReference type="KEGG" id="dmp:FAK_19100"/>
<keyword evidence="2" id="KW-1134">Transmembrane beta strand</keyword>
<gene>
    <name evidence="3" type="ORF">FAK_19100</name>
</gene>
<keyword evidence="2" id="KW-0472">Membrane</keyword>
<dbReference type="EMBL" id="AP028679">
    <property type="protein sequence ID" value="BEQ14844.1"/>
    <property type="molecule type" value="Genomic_DNA"/>
</dbReference>
<organism evidence="3 4">
    <name type="scientific">Desulfoferula mesophila</name>
    <dbReference type="NCBI Taxonomy" id="3058419"/>
    <lineage>
        <taxon>Bacteria</taxon>
        <taxon>Pseudomonadati</taxon>
        <taxon>Thermodesulfobacteriota</taxon>
        <taxon>Desulfarculia</taxon>
        <taxon>Desulfarculales</taxon>
        <taxon>Desulfarculaceae</taxon>
        <taxon>Desulfoferula</taxon>
    </lineage>
</organism>
<protein>
    <recommendedName>
        <fullName evidence="5">RND transporter</fullName>
    </recommendedName>
</protein>
<dbReference type="NCBIfam" id="TIGR01845">
    <property type="entry name" value="outer_NodT"/>
    <property type="match status" value="1"/>
</dbReference>
<proteinExistence type="inferred from homology"/>
<accession>A0AAU9ENT8</accession>
<dbReference type="InterPro" id="IPR010131">
    <property type="entry name" value="MdtP/NodT-like"/>
</dbReference>
<dbReference type="Pfam" id="PF02321">
    <property type="entry name" value="OEP"/>
    <property type="match status" value="2"/>
</dbReference>
<dbReference type="PANTHER" id="PTHR30203">
    <property type="entry name" value="OUTER MEMBRANE CATION EFFLUX PROTEIN"/>
    <property type="match status" value="1"/>
</dbReference>
<comment type="similarity">
    <text evidence="1 2">Belongs to the outer membrane factor (OMF) (TC 1.B.17) family.</text>
</comment>
<name>A0AAU9ENT8_9BACT</name>
<evidence type="ECO:0008006" key="5">
    <source>
        <dbReference type="Google" id="ProtNLM"/>
    </source>
</evidence>
<evidence type="ECO:0000313" key="4">
    <source>
        <dbReference type="Proteomes" id="UP001366166"/>
    </source>
</evidence>
<dbReference type="AlphaFoldDB" id="A0AAU9ENT8"/>
<reference evidence="4" key="1">
    <citation type="journal article" date="2023" name="Arch. Microbiol.">
        <title>Desulfoferula mesophilus gen. nov. sp. nov., a mesophilic sulfate-reducing bacterium isolated from a brackish lake sediment.</title>
        <authorList>
            <person name="Watanabe T."/>
            <person name="Yabe T."/>
            <person name="Tsuji J.M."/>
            <person name="Fukui M."/>
        </authorList>
    </citation>
    <scope>NUCLEOTIDE SEQUENCE [LARGE SCALE GENOMIC DNA]</scope>
    <source>
        <strain evidence="4">12FAK</strain>
    </source>
</reference>
<keyword evidence="2" id="KW-0812">Transmembrane</keyword>
<sequence>MHLCLASLNKSRLITACLAVFLSLLVTGCMKVGPDYQPPKSQVPASWQESSDPALQKKPADLTRWWTVFNDPELTSLIKRSDSGNLDLKSAMSRVKEARAYLGVVLGQELPSVDAPASALRQQYSENDLSQSGLLGNNISLGLSASWEIDLFGRVRRQVEAAQADYQASQEDRAGVMVTLYAQVAQTYLVVRTLQARISATSENIESQKGVLKLTQSRFKWGLATDLDVSQAQTVLGSSQAELPPIKSNLNQAMNTLALLLGLPPNSLAPELMRTQPIPVPPAEVAVGVPADLLRQRPDIRRSERQLAAATARIGVATADLYPRFNLIGSLGTAAMTGGDLFSGGSTFFSIGPTMSWNLFAGGSIRSQIKVRDAQTEQALLSYESTVLTALKEAEDAMVAFEQEKLRQQYLKTTVAASRRSLKLAIRLYKEGLQDFQRVLDAQRNLFDYDNALAASRGQTAINLVNIYQALGGGWDPAAKREAPPNNALETALR</sequence>
<dbReference type="SUPFAM" id="SSF56954">
    <property type="entry name" value="Outer membrane efflux proteins (OEP)"/>
    <property type="match status" value="1"/>
</dbReference>
<dbReference type="Proteomes" id="UP001366166">
    <property type="component" value="Chromosome"/>
</dbReference>
<dbReference type="PANTHER" id="PTHR30203:SF31">
    <property type="entry name" value="RND EFFLUX SYSTEM, OUTER MEMBRANE LIPOPROTEIN, NODT"/>
    <property type="match status" value="1"/>
</dbReference>
<dbReference type="GO" id="GO:0015562">
    <property type="term" value="F:efflux transmembrane transporter activity"/>
    <property type="evidence" value="ECO:0007669"/>
    <property type="project" value="InterPro"/>
</dbReference>
<dbReference type="Gene3D" id="2.20.200.10">
    <property type="entry name" value="Outer membrane efflux proteins (OEP)"/>
    <property type="match status" value="1"/>
</dbReference>
<evidence type="ECO:0000256" key="1">
    <source>
        <dbReference type="ARBA" id="ARBA00007613"/>
    </source>
</evidence>
<keyword evidence="4" id="KW-1185">Reference proteome</keyword>